<comment type="caution">
    <text evidence="9">The sequence shown here is derived from an EMBL/GenBank/DDBJ whole genome shotgun (WGS) entry which is preliminary data.</text>
</comment>
<dbReference type="GO" id="GO:0009307">
    <property type="term" value="P:DNA restriction-modification system"/>
    <property type="evidence" value="ECO:0007669"/>
    <property type="project" value="UniProtKB-KW"/>
</dbReference>
<proteinExistence type="predicted"/>
<dbReference type="PANTHER" id="PTHR42933">
    <property type="entry name" value="SLR6095 PROTEIN"/>
    <property type="match status" value="1"/>
</dbReference>
<evidence type="ECO:0000256" key="4">
    <source>
        <dbReference type="ARBA" id="ARBA00022691"/>
    </source>
</evidence>
<dbReference type="GO" id="GO:0032259">
    <property type="term" value="P:methylation"/>
    <property type="evidence" value="ECO:0007669"/>
    <property type="project" value="UniProtKB-KW"/>
</dbReference>
<keyword evidence="5" id="KW-0680">Restriction system</keyword>
<evidence type="ECO:0000313" key="10">
    <source>
        <dbReference type="Proteomes" id="UP000623172"/>
    </source>
</evidence>
<dbReference type="GO" id="GO:0009007">
    <property type="term" value="F:site-specific DNA-methyltransferase (adenine-specific) activity"/>
    <property type="evidence" value="ECO:0007669"/>
    <property type="project" value="UniProtKB-EC"/>
</dbReference>
<dbReference type="PANTHER" id="PTHR42933:SF3">
    <property type="entry name" value="TYPE I RESTRICTION ENZYME MJAVIII METHYLASE SUBUNIT"/>
    <property type="match status" value="1"/>
</dbReference>
<dbReference type="GO" id="GO:0003677">
    <property type="term" value="F:DNA binding"/>
    <property type="evidence" value="ECO:0007669"/>
    <property type="project" value="UniProtKB-KW"/>
</dbReference>
<dbReference type="AlphaFoldDB" id="A0A926HJZ1"/>
<dbReference type="RefSeq" id="WP_249314310.1">
    <property type="nucleotide sequence ID" value="NZ_JACRSR010000001.1"/>
</dbReference>
<dbReference type="SUPFAM" id="SSF53335">
    <property type="entry name" value="S-adenosyl-L-methionine-dependent methyltransferases"/>
    <property type="match status" value="1"/>
</dbReference>
<reference evidence="9" key="1">
    <citation type="submission" date="2020-08" db="EMBL/GenBank/DDBJ databases">
        <title>Genome public.</title>
        <authorList>
            <person name="Liu C."/>
            <person name="Sun Q."/>
        </authorList>
    </citation>
    <scope>NUCLEOTIDE SEQUENCE</scope>
    <source>
        <strain evidence="9">NSJ-53</strain>
    </source>
</reference>
<keyword evidence="2 9" id="KW-0489">Methyltransferase</keyword>
<organism evidence="9 10">
    <name type="scientific">Gehongia tenuis</name>
    <dbReference type="NCBI Taxonomy" id="2763655"/>
    <lineage>
        <taxon>Bacteria</taxon>
        <taxon>Bacillati</taxon>
        <taxon>Bacillota</taxon>
        <taxon>Clostridia</taxon>
        <taxon>Christensenellales</taxon>
        <taxon>Christensenellaceae</taxon>
        <taxon>Gehongia</taxon>
    </lineage>
</organism>
<dbReference type="Gene3D" id="3.90.220.20">
    <property type="entry name" value="DNA methylase specificity domains"/>
    <property type="match status" value="1"/>
</dbReference>
<protein>
    <recommendedName>
        <fullName evidence="1">site-specific DNA-methyltransferase (adenine-specific)</fullName>
        <ecNumber evidence="1">2.1.1.72</ecNumber>
    </recommendedName>
</protein>
<evidence type="ECO:0000313" key="9">
    <source>
        <dbReference type="EMBL" id="MBC8530402.1"/>
    </source>
</evidence>
<evidence type="ECO:0000256" key="7">
    <source>
        <dbReference type="ARBA" id="ARBA00047942"/>
    </source>
</evidence>
<evidence type="ECO:0000256" key="3">
    <source>
        <dbReference type="ARBA" id="ARBA00022679"/>
    </source>
</evidence>
<evidence type="ECO:0000256" key="1">
    <source>
        <dbReference type="ARBA" id="ARBA00011900"/>
    </source>
</evidence>
<evidence type="ECO:0000256" key="5">
    <source>
        <dbReference type="ARBA" id="ARBA00022747"/>
    </source>
</evidence>
<dbReference type="SUPFAM" id="SSF116734">
    <property type="entry name" value="DNA methylase specificity domain"/>
    <property type="match status" value="1"/>
</dbReference>
<sequence>MDIQKLVRAVRTMAGQLQKQMGRADYFEYGTPGLVLLNPPFGDVEEGELYPECRRKENLYLHTLLRRMEMGQRASVVMPSGFLTRSGQDDLALRRELVEECRLSAVVLLPPAVFSPRSNVRTAILVFEKGGASESVRLLDLAAAESLAAFQEAIKRPAFESASMAVSRQMLAGRGYALLPAYYAAPKPTAELPKLIQKLDRLEAKLHDMERQTPIQIGILGEVPFENALFSKKRLALIREVREALKDVIRAEFAAELGAPESSGWPMERGSALFRFRSGSPWKGRAGRVPIYGGGGIRGYGERAIPVPDPTLVVARVGTHSGEVYKTHGRVWVTDNALYLDETDLEIDYLYSLFLAMDFGRLKSGSCAPQVSIKLLMSLSYPLPPAEKRQAFAGRIAPRILRMQELEELLARPG</sequence>
<dbReference type="EMBL" id="JACRSR010000001">
    <property type="protein sequence ID" value="MBC8530402.1"/>
    <property type="molecule type" value="Genomic_DNA"/>
</dbReference>
<evidence type="ECO:0000256" key="2">
    <source>
        <dbReference type="ARBA" id="ARBA00022603"/>
    </source>
</evidence>
<comment type="catalytic activity">
    <reaction evidence="7">
        <text>a 2'-deoxyadenosine in DNA + S-adenosyl-L-methionine = an N(6)-methyl-2'-deoxyadenosine in DNA + S-adenosyl-L-homocysteine + H(+)</text>
        <dbReference type="Rhea" id="RHEA:15197"/>
        <dbReference type="Rhea" id="RHEA-COMP:12418"/>
        <dbReference type="Rhea" id="RHEA-COMP:12419"/>
        <dbReference type="ChEBI" id="CHEBI:15378"/>
        <dbReference type="ChEBI" id="CHEBI:57856"/>
        <dbReference type="ChEBI" id="CHEBI:59789"/>
        <dbReference type="ChEBI" id="CHEBI:90615"/>
        <dbReference type="ChEBI" id="CHEBI:90616"/>
        <dbReference type="EC" id="2.1.1.72"/>
    </reaction>
</comment>
<name>A0A926HJZ1_9FIRM</name>
<keyword evidence="4" id="KW-0949">S-adenosyl-L-methionine</keyword>
<evidence type="ECO:0000256" key="6">
    <source>
        <dbReference type="ARBA" id="ARBA00023125"/>
    </source>
</evidence>
<keyword evidence="3" id="KW-0808">Transferase</keyword>
<dbReference type="EC" id="2.1.1.72" evidence="1"/>
<dbReference type="InterPro" id="IPR029063">
    <property type="entry name" value="SAM-dependent_MTases_sf"/>
</dbReference>
<accession>A0A926HJZ1</accession>
<dbReference type="Pfam" id="PF02384">
    <property type="entry name" value="N6_Mtase"/>
    <property type="match status" value="1"/>
</dbReference>
<gene>
    <name evidence="9" type="ORF">H8696_00895</name>
</gene>
<keyword evidence="10" id="KW-1185">Reference proteome</keyword>
<dbReference type="InterPro" id="IPR044946">
    <property type="entry name" value="Restrct_endonuc_typeI_TRD_sf"/>
</dbReference>
<dbReference type="Gene3D" id="3.40.50.150">
    <property type="entry name" value="Vaccinia Virus protein VP39"/>
    <property type="match status" value="1"/>
</dbReference>
<dbReference type="InterPro" id="IPR003356">
    <property type="entry name" value="DNA_methylase_A-5"/>
</dbReference>
<dbReference type="GO" id="GO:0008170">
    <property type="term" value="F:N-methyltransferase activity"/>
    <property type="evidence" value="ECO:0007669"/>
    <property type="project" value="InterPro"/>
</dbReference>
<keyword evidence="6" id="KW-0238">DNA-binding</keyword>
<feature type="domain" description="DNA methylase adenine-specific" evidence="8">
    <location>
        <begin position="51"/>
        <end position="142"/>
    </location>
</feature>
<evidence type="ECO:0000259" key="8">
    <source>
        <dbReference type="Pfam" id="PF02384"/>
    </source>
</evidence>
<dbReference type="Proteomes" id="UP000623172">
    <property type="component" value="Unassembled WGS sequence"/>
</dbReference>
<dbReference type="InterPro" id="IPR051537">
    <property type="entry name" value="DNA_Adenine_Mtase"/>
</dbReference>